<keyword evidence="3" id="KW-1185">Reference proteome</keyword>
<comment type="caution">
    <text evidence="2">The sequence shown here is derived from an EMBL/GenBank/DDBJ whole genome shotgun (WGS) entry which is preliminary data.</text>
</comment>
<proteinExistence type="predicted"/>
<dbReference type="EMBL" id="LUCM01007482">
    <property type="protein sequence ID" value="KAA0189869.1"/>
    <property type="molecule type" value="Genomic_DNA"/>
</dbReference>
<evidence type="ECO:0000313" key="2">
    <source>
        <dbReference type="EMBL" id="KAA0189869.1"/>
    </source>
</evidence>
<name>A0A8E0RRP0_9TREM</name>
<organism evidence="2 3">
    <name type="scientific">Fasciolopsis buskii</name>
    <dbReference type="NCBI Taxonomy" id="27845"/>
    <lineage>
        <taxon>Eukaryota</taxon>
        <taxon>Metazoa</taxon>
        <taxon>Spiralia</taxon>
        <taxon>Lophotrochozoa</taxon>
        <taxon>Platyhelminthes</taxon>
        <taxon>Trematoda</taxon>
        <taxon>Digenea</taxon>
        <taxon>Plagiorchiida</taxon>
        <taxon>Echinostomata</taxon>
        <taxon>Echinostomatoidea</taxon>
        <taxon>Fasciolidae</taxon>
        <taxon>Fasciolopsis</taxon>
    </lineage>
</organism>
<protein>
    <submittedName>
        <fullName evidence="2">Uncharacterized protein</fullName>
    </submittedName>
</protein>
<dbReference type="AlphaFoldDB" id="A0A8E0RRP0"/>
<gene>
    <name evidence="2" type="ORF">FBUS_03822</name>
</gene>
<evidence type="ECO:0000256" key="1">
    <source>
        <dbReference type="SAM" id="MobiDB-lite"/>
    </source>
</evidence>
<accession>A0A8E0RRP0</accession>
<dbReference type="Proteomes" id="UP000728185">
    <property type="component" value="Unassembled WGS sequence"/>
</dbReference>
<dbReference type="OrthoDB" id="1918044at2759"/>
<evidence type="ECO:0000313" key="3">
    <source>
        <dbReference type="Proteomes" id="UP000728185"/>
    </source>
</evidence>
<feature type="region of interest" description="Disordered" evidence="1">
    <location>
        <begin position="75"/>
        <end position="100"/>
    </location>
</feature>
<reference evidence="2" key="1">
    <citation type="submission" date="2019-05" db="EMBL/GenBank/DDBJ databases">
        <title>Annotation for the trematode Fasciolopsis buski.</title>
        <authorList>
            <person name="Choi Y.-J."/>
        </authorList>
    </citation>
    <scope>NUCLEOTIDE SEQUENCE</scope>
    <source>
        <strain evidence="2">HT</strain>
        <tissue evidence="2">Whole worm</tissue>
    </source>
</reference>
<sequence>MSVRSSSVRRSTGEQNFVDDRYYLHHHAPDHYQNRPLHAIRQHMSTSSLHQLVHNQSGQDRENPPRSVTDLLKHRRRKASMSTSHLTTVERPAKRPSPIAPTYVSRGHALISATCSRLRLACETCQHTVHKHHYLYCRNCPVVCHAREACTRQIPRDCPALDLGLEGWGESESSRNMSIIPYNDSQ</sequence>